<dbReference type="Proteomes" id="UP001209540">
    <property type="component" value="Unassembled WGS sequence"/>
</dbReference>
<protein>
    <recommendedName>
        <fullName evidence="12">V-ATPase proteolipid subunit C-like domain-containing protein</fullName>
    </recommendedName>
</protein>
<dbReference type="Pfam" id="PF00137">
    <property type="entry name" value="ATP-synt_C"/>
    <property type="match status" value="2"/>
</dbReference>
<dbReference type="CDD" id="cd18177">
    <property type="entry name" value="ATP-synt_Vo_c_ATP6F_rpt1"/>
    <property type="match status" value="1"/>
</dbReference>
<keyword evidence="6 11" id="KW-1133">Transmembrane helix</keyword>
<evidence type="ECO:0000256" key="7">
    <source>
        <dbReference type="ARBA" id="ARBA00023065"/>
    </source>
</evidence>
<comment type="similarity">
    <text evidence="2 11">Belongs to the V-ATPase proteolipid subunit family.</text>
</comment>
<evidence type="ECO:0000256" key="1">
    <source>
        <dbReference type="ARBA" id="ARBA00004141"/>
    </source>
</evidence>
<feature type="transmembrane region" description="Helical" evidence="11">
    <location>
        <begin position="7"/>
        <end position="25"/>
    </location>
</feature>
<evidence type="ECO:0000256" key="10">
    <source>
        <dbReference type="ARBA" id="ARBA00046480"/>
    </source>
</evidence>
<reference evidence="13" key="1">
    <citation type="journal article" date="2022" name="IScience">
        <title>Evolution of zygomycete secretomes and the origins of terrestrial fungal ecologies.</title>
        <authorList>
            <person name="Chang Y."/>
            <person name="Wang Y."/>
            <person name="Mondo S."/>
            <person name="Ahrendt S."/>
            <person name="Andreopoulos W."/>
            <person name="Barry K."/>
            <person name="Beard J."/>
            <person name="Benny G.L."/>
            <person name="Blankenship S."/>
            <person name="Bonito G."/>
            <person name="Cuomo C."/>
            <person name="Desiro A."/>
            <person name="Gervers K.A."/>
            <person name="Hundley H."/>
            <person name="Kuo A."/>
            <person name="LaButti K."/>
            <person name="Lang B.F."/>
            <person name="Lipzen A."/>
            <person name="O'Donnell K."/>
            <person name="Pangilinan J."/>
            <person name="Reynolds N."/>
            <person name="Sandor L."/>
            <person name="Smith M.E."/>
            <person name="Tsang A."/>
            <person name="Grigoriev I.V."/>
            <person name="Stajich J.E."/>
            <person name="Spatafora J.W."/>
        </authorList>
    </citation>
    <scope>NUCLEOTIDE SEQUENCE</scope>
    <source>
        <strain evidence="13">RSA 2281</strain>
    </source>
</reference>
<feature type="transmembrane region" description="Helical" evidence="11">
    <location>
        <begin position="45"/>
        <end position="67"/>
    </location>
</feature>
<dbReference type="GO" id="GO:0033179">
    <property type="term" value="C:proton-transporting V-type ATPase, V0 domain"/>
    <property type="evidence" value="ECO:0007669"/>
    <property type="project" value="InterPro"/>
</dbReference>
<name>A0AAD5JPG1_9FUNG</name>
<evidence type="ECO:0000256" key="5">
    <source>
        <dbReference type="ARBA" id="ARBA00022781"/>
    </source>
</evidence>
<proteinExistence type="inferred from homology"/>
<dbReference type="InterPro" id="IPR000245">
    <property type="entry name" value="ATPase_proteolipid_csu"/>
</dbReference>
<comment type="caution">
    <text evidence="11">Lacks conserved residue(s) required for the propagation of feature annotation.</text>
</comment>
<feature type="transmembrane region" description="Helical" evidence="11">
    <location>
        <begin position="88"/>
        <end position="111"/>
    </location>
</feature>
<dbReference type="InterPro" id="IPR035921">
    <property type="entry name" value="F/V-ATP_Csub_sf"/>
</dbReference>
<evidence type="ECO:0000256" key="4">
    <source>
        <dbReference type="ARBA" id="ARBA00022692"/>
    </source>
</evidence>
<reference evidence="13" key="2">
    <citation type="submission" date="2023-02" db="EMBL/GenBank/DDBJ databases">
        <authorList>
            <consortium name="DOE Joint Genome Institute"/>
            <person name="Mondo S.J."/>
            <person name="Chang Y."/>
            <person name="Wang Y."/>
            <person name="Ahrendt S."/>
            <person name="Andreopoulos W."/>
            <person name="Barry K."/>
            <person name="Beard J."/>
            <person name="Benny G.L."/>
            <person name="Blankenship S."/>
            <person name="Bonito G."/>
            <person name="Cuomo C."/>
            <person name="Desiro A."/>
            <person name="Gervers K.A."/>
            <person name="Hundley H."/>
            <person name="Kuo A."/>
            <person name="LaButti K."/>
            <person name="Lang B.F."/>
            <person name="Lipzen A."/>
            <person name="O'Donnell K."/>
            <person name="Pangilinan J."/>
            <person name="Reynolds N."/>
            <person name="Sandor L."/>
            <person name="Smith M.W."/>
            <person name="Tsang A."/>
            <person name="Grigoriev I.V."/>
            <person name="Stajich J.E."/>
            <person name="Spatafora J.W."/>
        </authorList>
    </citation>
    <scope>NUCLEOTIDE SEQUENCE</scope>
    <source>
        <strain evidence="13">RSA 2281</strain>
    </source>
</reference>
<evidence type="ECO:0000313" key="13">
    <source>
        <dbReference type="EMBL" id="KAI9248549.1"/>
    </source>
</evidence>
<feature type="domain" description="V-ATPase proteolipid subunit C-like" evidence="12">
    <location>
        <begin position="134"/>
        <end position="191"/>
    </location>
</feature>
<dbReference type="PANTHER" id="PTHR10263">
    <property type="entry name" value="V-TYPE PROTON ATPASE PROTEOLIPID SUBUNIT"/>
    <property type="match status" value="1"/>
</dbReference>
<dbReference type="FunFam" id="1.20.120.610:FF:000002">
    <property type="entry name" value="V-type proton ATPase proteolipid subunit"/>
    <property type="match status" value="1"/>
</dbReference>
<dbReference type="AlphaFoldDB" id="A0AAD5JPG1"/>
<feature type="domain" description="V-ATPase proteolipid subunit C-like" evidence="12">
    <location>
        <begin position="50"/>
        <end position="107"/>
    </location>
</feature>
<sequence length="200" mass="20915">MPGFYTSLVGTTISTIAIVGLYMLLTGSGEDFNVGKYLEEASPYAWATVGMGLCIGLSVAGAAWGIYITGSALLGGAVKTPRIQSRNLISIIFCEVVAIYGVIMTIVYSAKLVEVPEERLYTASNYFTGHAIFWGGLTVGICNLFCGVCVGITGSSAALADAQDPQLFVKVLVVEIFGSVLGLFGLIVGLLTTGKASDFQ</sequence>
<dbReference type="Gene3D" id="1.20.120.610">
    <property type="entry name" value="lithium bound rotor ring of v- atpase"/>
    <property type="match status" value="1"/>
</dbReference>
<comment type="function">
    <text evidence="11">Proton-conducting pore forming of the V0 complex of vacuolar(H+)-ATPase (V-ATPase), a multisubunit enzyme composed of a peripheral complex (V1) that hydrolyzes ATP and a membrane integral complex (V0) that translocates protons. V-ATPase is responsible for acidifying and maintaining the pH of intracellular compartments.</text>
</comment>
<keyword evidence="5" id="KW-0375">Hydrogen ion transport</keyword>
<dbReference type="EMBL" id="JAIXMP010000038">
    <property type="protein sequence ID" value="KAI9248549.1"/>
    <property type="molecule type" value="Genomic_DNA"/>
</dbReference>
<comment type="function">
    <text evidence="9">Proton-conducting pore forming subunit of the V0 complex of vacuolar(H+)-ATPase (V-ATPase), a multisubunit enzyme composed of a peripheral complex (V1) that hydrolyzes ATP and a membrane integral complex (V0) that translocates protons. V-ATPase is responsible for acidifying and maintaining the pH of intracellular compartments.</text>
</comment>
<evidence type="ECO:0000256" key="2">
    <source>
        <dbReference type="ARBA" id="ARBA00007296"/>
    </source>
</evidence>
<evidence type="ECO:0000256" key="6">
    <source>
        <dbReference type="ARBA" id="ARBA00022989"/>
    </source>
</evidence>
<dbReference type="GO" id="GO:0046961">
    <property type="term" value="F:proton-transporting ATPase activity, rotational mechanism"/>
    <property type="evidence" value="ECO:0007669"/>
    <property type="project" value="InterPro"/>
</dbReference>
<keyword evidence="7 11" id="KW-0406">Ion transport</keyword>
<dbReference type="GO" id="GO:0005774">
    <property type="term" value="C:vacuolar membrane"/>
    <property type="evidence" value="ECO:0007669"/>
    <property type="project" value="UniProtKB-ARBA"/>
</dbReference>
<dbReference type="PRINTS" id="PR00122">
    <property type="entry name" value="VACATPASE"/>
</dbReference>
<comment type="subcellular location">
    <subcellularLocation>
        <location evidence="1">Membrane</location>
        <topology evidence="1">Multi-pass membrane protein</topology>
    </subcellularLocation>
</comment>
<keyword evidence="3 11" id="KW-0813">Transport</keyword>
<comment type="caution">
    <text evidence="13">The sequence shown here is derived from an EMBL/GenBank/DDBJ whole genome shotgun (WGS) entry which is preliminary data.</text>
</comment>
<feature type="transmembrane region" description="Helical" evidence="11">
    <location>
        <begin position="131"/>
        <end position="155"/>
    </location>
</feature>
<accession>A0AAD5JPG1</accession>
<evidence type="ECO:0000256" key="9">
    <source>
        <dbReference type="ARBA" id="ARBA00045519"/>
    </source>
</evidence>
<keyword evidence="8 11" id="KW-0472">Membrane</keyword>
<evidence type="ECO:0000259" key="12">
    <source>
        <dbReference type="Pfam" id="PF00137"/>
    </source>
</evidence>
<gene>
    <name evidence="13" type="ORF">BDA99DRAFT_229259</name>
</gene>
<comment type="subunit">
    <text evidence="10 11">V-ATPase is a heteromultimeric enzyme composed of a peripheral catalytic V1 complex (components A to H) attached to an integral membrane V0 proton pore complex (components: a, c, c', c'', d, e, f and VOA1). The decameric c-ring forms the proton-conducting pore, and is composed of eight proteolipid subunits c, one subunit c' and one subunit c''.</text>
</comment>
<organism evidence="13 14">
    <name type="scientific">Phascolomyces articulosus</name>
    <dbReference type="NCBI Taxonomy" id="60185"/>
    <lineage>
        <taxon>Eukaryota</taxon>
        <taxon>Fungi</taxon>
        <taxon>Fungi incertae sedis</taxon>
        <taxon>Mucoromycota</taxon>
        <taxon>Mucoromycotina</taxon>
        <taxon>Mucoromycetes</taxon>
        <taxon>Mucorales</taxon>
        <taxon>Lichtheimiaceae</taxon>
        <taxon>Phascolomyces</taxon>
    </lineage>
</organism>
<keyword evidence="14" id="KW-1185">Reference proteome</keyword>
<feature type="transmembrane region" description="Helical" evidence="11">
    <location>
        <begin position="167"/>
        <end position="191"/>
    </location>
</feature>
<keyword evidence="4 11" id="KW-0812">Transmembrane</keyword>
<dbReference type="InterPro" id="IPR002379">
    <property type="entry name" value="ATPase_proteolipid_c-like_dom"/>
</dbReference>
<evidence type="ECO:0000256" key="11">
    <source>
        <dbReference type="RuleBase" id="RU363060"/>
    </source>
</evidence>
<evidence type="ECO:0000256" key="8">
    <source>
        <dbReference type="ARBA" id="ARBA00023136"/>
    </source>
</evidence>
<evidence type="ECO:0000313" key="14">
    <source>
        <dbReference type="Proteomes" id="UP001209540"/>
    </source>
</evidence>
<dbReference type="SUPFAM" id="SSF81333">
    <property type="entry name" value="F1F0 ATP synthase subunit C"/>
    <property type="match status" value="2"/>
</dbReference>
<evidence type="ECO:0000256" key="3">
    <source>
        <dbReference type="ARBA" id="ARBA00022448"/>
    </source>
</evidence>
<dbReference type="CDD" id="cd18178">
    <property type="entry name" value="ATP-synt_Vo_c_ATP6F_rpt2"/>
    <property type="match status" value="1"/>
</dbReference>